<dbReference type="GO" id="GO:0042586">
    <property type="term" value="F:peptide deformylase activity"/>
    <property type="evidence" value="ECO:0007669"/>
    <property type="project" value="UniProtKB-UniRule"/>
</dbReference>
<gene>
    <name evidence="2 3" type="primary">def</name>
    <name evidence="3" type="ORF">IAC95_05650</name>
</gene>
<feature type="active site" evidence="2">
    <location>
        <position position="131"/>
    </location>
</feature>
<keyword evidence="2" id="KW-0408">Iron</keyword>
<comment type="similarity">
    <text evidence="1 2">Belongs to the polypeptide deformylase family.</text>
</comment>
<accession>A0A9D1E520</accession>
<dbReference type="InterPro" id="IPR036821">
    <property type="entry name" value="Peptide_deformylase_sf"/>
</dbReference>
<dbReference type="Proteomes" id="UP000824200">
    <property type="component" value="Unassembled WGS sequence"/>
</dbReference>
<dbReference type="EMBL" id="DVHL01000045">
    <property type="protein sequence ID" value="HIR66345.1"/>
    <property type="molecule type" value="Genomic_DNA"/>
</dbReference>
<dbReference type="NCBIfam" id="NF001159">
    <property type="entry name" value="PRK00150.1-3"/>
    <property type="match status" value="1"/>
</dbReference>
<dbReference type="GO" id="GO:0006412">
    <property type="term" value="P:translation"/>
    <property type="evidence" value="ECO:0007669"/>
    <property type="project" value="UniProtKB-UniRule"/>
</dbReference>
<organism evidence="3 4">
    <name type="scientific">Candidatus Fimimonas gallinarum</name>
    <dbReference type="NCBI Taxonomy" id="2840821"/>
    <lineage>
        <taxon>Bacteria</taxon>
        <taxon>Pseudomonadati</taxon>
        <taxon>Myxococcota</taxon>
        <taxon>Myxococcia</taxon>
        <taxon>Myxococcales</taxon>
        <taxon>Cystobacterineae</taxon>
        <taxon>Myxococcaceae</taxon>
        <taxon>Myxococcaceae incertae sedis</taxon>
        <taxon>Candidatus Fimimonas</taxon>
    </lineage>
</organism>
<comment type="cofactor">
    <cofactor evidence="2">
        <name>Fe(2+)</name>
        <dbReference type="ChEBI" id="CHEBI:29033"/>
    </cofactor>
    <text evidence="2">Binds 1 Fe(2+) ion.</text>
</comment>
<comment type="function">
    <text evidence="2">Removes the formyl group from the N-terminal Met of newly synthesized proteins. Requires at least a dipeptide for an efficient rate of reaction. N-terminal L-methionine is a prerequisite for activity but the enzyme has broad specificity at other positions.</text>
</comment>
<evidence type="ECO:0000313" key="4">
    <source>
        <dbReference type="Proteomes" id="UP000824200"/>
    </source>
</evidence>
<keyword evidence="2" id="KW-0648">Protein biosynthesis</keyword>
<dbReference type="SUPFAM" id="SSF56420">
    <property type="entry name" value="Peptide deformylase"/>
    <property type="match status" value="1"/>
</dbReference>
<name>A0A9D1E520_9BACT</name>
<dbReference type="PIRSF" id="PIRSF004749">
    <property type="entry name" value="Pep_def"/>
    <property type="match status" value="1"/>
</dbReference>
<feature type="binding site" evidence="2">
    <location>
        <position position="88"/>
    </location>
    <ligand>
        <name>Fe cation</name>
        <dbReference type="ChEBI" id="CHEBI:24875"/>
    </ligand>
</feature>
<comment type="caution">
    <text evidence="3">The sequence shown here is derived from an EMBL/GenBank/DDBJ whole genome shotgun (WGS) entry which is preliminary data.</text>
</comment>
<evidence type="ECO:0000256" key="2">
    <source>
        <dbReference type="HAMAP-Rule" id="MF_00163"/>
    </source>
</evidence>
<dbReference type="PANTHER" id="PTHR10458:SF22">
    <property type="entry name" value="PEPTIDE DEFORMYLASE"/>
    <property type="match status" value="1"/>
</dbReference>
<keyword evidence="2" id="KW-0479">Metal-binding</keyword>
<reference evidence="3" key="1">
    <citation type="submission" date="2020-10" db="EMBL/GenBank/DDBJ databases">
        <authorList>
            <person name="Gilroy R."/>
        </authorList>
    </citation>
    <scope>NUCLEOTIDE SEQUENCE</scope>
    <source>
        <strain evidence="3">CHK121-14286</strain>
    </source>
</reference>
<dbReference type="AlphaFoldDB" id="A0A9D1E520"/>
<dbReference type="Pfam" id="PF01327">
    <property type="entry name" value="Pep_deformylase"/>
    <property type="match status" value="1"/>
</dbReference>
<dbReference type="PANTHER" id="PTHR10458">
    <property type="entry name" value="PEPTIDE DEFORMYLASE"/>
    <property type="match status" value="1"/>
</dbReference>
<comment type="catalytic activity">
    <reaction evidence="2">
        <text>N-terminal N-formyl-L-methionyl-[peptide] + H2O = N-terminal L-methionyl-[peptide] + formate</text>
        <dbReference type="Rhea" id="RHEA:24420"/>
        <dbReference type="Rhea" id="RHEA-COMP:10639"/>
        <dbReference type="Rhea" id="RHEA-COMP:10640"/>
        <dbReference type="ChEBI" id="CHEBI:15377"/>
        <dbReference type="ChEBI" id="CHEBI:15740"/>
        <dbReference type="ChEBI" id="CHEBI:49298"/>
        <dbReference type="ChEBI" id="CHEBI:64731"/>
        <dbReference type="EC" id="3.5.1.88"/>
    </reaction>
</comment>
<protein>
    <recommendedName>
        <fullName evidence="2">Peptide deformylase</fullName>
        <shortName evidence="2">PDF</shortName>
        <ecNumber evidence="2">3.5.1.88</ecNumber>
    </recommendedName>
    <alternativeName>
        <fullName evidence="2">Polypeptide deformylase</fullName>
    </alternativeName>
</protein>
<dbReference type="HAMAP" id="MF_00163">
    <property type="entry name" value="Pep_deformylase"/>
    <property type="match status" value="1"/>
</dbReference>
<feature type="binding site" evidence="2">
    <location>
        <position position="134"/>
    </location>
    <ligand>
        <name>Fe cation</name>
        <dbReference type="ChEBI" id="CHEBI:24875"/>
    </ligand>
</feature>
<evidence type="ECO:0000313" key="3">
    <source>
        <dbReference type="EMBL" id="HIR66345.1"/>
    </source>
</evidence>
<dbReference type="PRINTS" id="PR01576">
    <property type="entry name" value="PDEFORMYLASE"/>
</dbReference>
<reference evidence="3" key="2">
    <citation type="journal article" date="2021" name="PeerJ">
        <title>Extensive microbial diversity within the chicken gut microbiome revealed by metagenomics and culture.</title>
        <authorList>
            <person name="Gilroy R."/>
            <person name="Ravi A."/>
            <person name="Getino M."/>
            <person name="Pursley I."/>
            <person name="Horton D.L."/>
            <person name="Alikhan N.F."/>
            <person name="Baker D."/>
            <person name="Gharbi K."/>
            <person name="Hall N."/>
            <person name="Watson M."/>
            <person name="Adriaenssens E.M."/>
            <person name="Foster-Nyarko E."/>
            <person name="Jarju S."/>
            <person name="Secka A."/>
            <person name="Antonio M."/>
            <person name="Oren A."/>
            <person name="Chaudhuri R.R."/>
            <person name="La Ragione R."/>
            <person name="Hildebrand F."/>
            <person name="Pallen M.J."/>
        </authorList>
    </citation>
    <scope>NUCLEOTIDE SEQUENCE</scope>
    <source>
        <strain evidence="3">CHK121-14286</strain>
    </source>
</reference>
<evidence type="ECO:0000256" key="1">
    <source>
        <dbReference type="ARBA" id="ARBA00010759"/>
    </source>
</evidence>
<dbReference type="EC" id="3.5.1.88" evidence="2"/>
<dbReference type="GO" id="GO:0046872">
    <property type="term" value="F:metal ion binding"/>
    <property type="evidence" value="ECO:0007669"/>
    <property type="project" value="UniProtKB-KW"/>
</dbReference>
<dbReference type="InterPro" id="IPR023635">
    <property type="entry name" value="Peptide_deformylase"/>
</dbReference>
<keyword evidence="2 3" id="KW-0378">Hydrolase</keyword>
<feature type="binding site" evidence="2">
    <location>
        <position position="130"/>
    </location>
    <ligand>
        <name>Fe cation</name>
        <dbReference type="ChEBI" id="CHEBI:24875"/>
    </ligand>
</feature>
<proteinExistence type="inferred from homology"/>
<sequence>MARRNIVKMGDPLLRKISKPVENFDSKLHQLLDDMADTLHFAEGLGLAAPQVGVLKRVCIVEYDDVLYELVNPVLKHSEGKCVDNEGCLSVVGFRGLVERPEKIDVEYFDRYGVKHKQHAEGYFARVFLHEMDHLDGILFADKMIKKILD</sequence>
<dbReference type="Gene3D" id="3.90.45.10">
    <property type="entry name" value="Peptide deformylase"/>
    <property type="match status" value="1"/>
</dbReference>
<dbReference type="NCBIfam" id="TIGR00079">
    <property type="entry name" value="pept_deformyl"/>
    <property type="match status" value="1"/>
</dbReference>
<dbReference type="CDD" id="cd00487">
    <property type="entry name" value="Pep_deformylase"/>
    <property type="match status" value="1"/>
</dbReference>